<dbReference type="PROSITE" id="PS50297">
    <property type="entry name" value="ANK_REP_REGION"/>
    <property type="match status" value="1"/>
</dbReference>
<proteinExistence type="predicted"/>
<dbReference type="EMBL" id="CAJNOE010000154">
    <property type="protein sequence ID" value="CAF0986709.1"/>
    <property type="molecule type" value="Genomic_DNA"/>
</dbReference>
<dbReference type="Gene3D" id="1.25.40.20">
    <property type="entry name" value="Ankyrin repeat-containing domain"/>
    <property type="match status" value="1"/>
</dbReference>
<dbReference type="Pfam" id="PF00023">
    <property type="entry name" value="Ank"/>
    <property type="match status" value="1"/>
</dbReference>
<sequence>MDDELKWYRFSRSHIEGNEQINNFIKSIFVNEKSTSEEQITEKYIKKLIGKINICLNMPNDDLFSALFFDDEKYVQKRFLTKIQQTADLLWNGWMKRDFTYKDYELQFLRDTYQLNTKLIYSNQISPRQKQERHYVLKYTSPLSEFTDILLDSIYLKTLQAVLAVVNAFIVSSSAYSGLLELTMWLDTYTYFNKRFPSEHGTIAFRNGLKYFVEYKEKKELKQITEILWTLSFHPLIQKQFRKDESLLASLRKCSKEKGDIRSTILWTLGDHTGLANTELKRSEHENTGYTVYSNIQKWEDLVPYKVILDHTSDDNKICKNIANHLCLYGFRTFRQLSISLLQSNSLDSMKSIIVCLSEYYEQCNISRAILQYSTKKQFNIIPIIIQKTYKPQGWVKEVLNKTHIMDFTQLPFIDSLNMLIDVIKSMESKVETSSVETVTNDTVQTEDVSLDLFTICRRNNVTKLRKYVGKMTIDQINRIGPNGETALHVATNHGHKEIIQLLLDNEASRSIRNQITNRAAYEENLTLEIKQLFQRPKHENRFLANSSLEVFEWTLHYNDPVLQRSQFRRRLINPFKVDRNIVRSTLNKDQLSSIFRVTLANFSDNFLSTLSSNEIAARHKSFIEWFFQQAIMKVDSTFILKAYTSATNFYGILNKTLAKFALEYFDAILQESTDYKALISTIDLISLLINDADLDKHNYRGTTYRGMLLRNEDLVKYVVGSKLMNISFVSTSKDREIAEIFAGQNSESTLSEIPAVCIYTIRNMGTALDVEEISEIPDEREVLVLPFSAFQIRCIRRLDKTVNKGIMVELELEECDEYQGENNSSKRQRLLLMSLLEQSDMNLII</sequence>
<dbReference type="Gene3D" id="3.90.176.10">
    <property type="entry name" value="Toxin ADP-ribosyltransferase, Chain A, domain 1"/>
    <property type="match status" value="1"/>
</dbReference>
<dbReference type="Proteomes" id="UP000663860">
    <property type="component" value="Unassembled WGS sequence"/>
</dbReference>
<name>A0A814FYN1_9BILA</name>
<reference evidence="2" key="1">
    <citation type="submission" date="2021-02" db="EMBL/GenBank/DDBJ databases">
        <authorList>
            <person name="Nowell W R."/>
        </authorList>
    </citation>
    <scope>NUCLEOTIDE SEQUENCE</scope>
</reference>
<protein>
    <recommendedName>
        <fullName evidence="4">NAD(+)--protein-arginine ADP-ribosyltransferase</fullName>
    </recommendedName>
</protein>
<dbReference type="PANTHER" id="PTHR46270">
    <property type="entry name" value="ARMADILLO-TYPE FOLD-RELATED"/>
    <property type="match status" value="1"/>
</dbReference>
<comment type="caution">
    <text evidence="2">The sequence shown here is derived from an EMBL/GenBank/DDBJ whole genome shotgun (WGS) entry which is preliminary data.</text>
</comment>
<dbReference type="AlphaFoldDB" id="A0A814FYN1"/>
<gene>
    <name evidence="2" type="ORF">IZO911_LOCUS16874</name>
</gene>
<dbReference type="SUPFAM" id="SSF48403">
    <property type="entry name" value="Ankyrin repeat"/>
    <property type="match status" value="1"/>
</dbReference>
<dbReference type="PANTHER" id="PTHR46270:SF2">
    <property type="entry name" value="TIR DOMAIN-CONTAINING PROTEIN"/>
    <property type="match status" value="1"/>
</dbReference>
<dbReference type="InterPro" id="IPR036770">
    <property type="entry name" value="Ankyrin_rpt-contain_sf"/>
</dbReference>
<dbReference type="PROSITE" id="PS50088">
    <property type="entry name" value="ANK_REPEAT"/>
    <property type="match status" value="1"/>
</dbReference>
<evidence type="ECO:0008006" key="4">
    <source>
        <dbReference type="Google" id="ProtNLM"/>
    </source>
</evidence>
<evidence type="ECO:0000256" key="1">
    <source>
        <dbReference type="PROSITE-ProRule" id="PRU00023"/>
    </source>
</evidence>
<keyword evidence="1" id="KW-0040">ANK repeat</keyword>
<dbReference type="SUPFAM" id="SSF56399">
    <property type="entry name" value="ADP-ribosylation"/>
    <property type="match status" value="1"/>
</dbReference>
<organism evidence="2 3">
    <name type="scientific">Adineta steineri</name>
    <dbReference type="NCBI Taxonomy" id="433720"/>
    <lineage>
        <taxon>Eukaryota</taxon>
        <taxon>Metazoa</taxon>
        <taxon>Spiralia</taxon>
        <taxon>Gnathifera</taxon>
        <taxon>Rotifera</taxon>
        <taxon>Eurotatoria</taxon>
        <taxon>Bdelloidea</taxon>
        <taxon>Adinetida</taxon>
        <taxon>Adinetidae</taxon>
        <taxon>Adineta</taxon>
    </lineage>
</organism>
<accession>A0A814FYN1</accession>
<evidence type="ECO:0000313" key="3">
    <source>
        <dbReference type="Proteomes" id="UP000663860"/>
    </source>
</evidence>
<dbReference type="PROSITE" id="PS51996">
    <property type="entry name" value="TR_MART"/>
    <property type="match status" value="1"/>
</dbReference>
<evidence type="ECO:0000313" key="2">
    <source>
        <dbReference type="EMBL" id="CAF0986709.1"/>
    </source>
</evidence>
<dbReference type="InterPro" id="IPR002110">
    <property type="entry name" value="Ankyrin_rpt"/>
</dbReference>
<dbReference type="SMART" id="SM00248">
    <property type="entry name" value="ANK"/>
    <property type="match status" value="1"/>
</dbReference>
<feature type="repeat" description="ANK" evidence="1">
    <location>
        <begin position="483"/>
        <end position="515"/>
    </location>
</feature>